<evidence type="ECO:0000313" key="3">
    <source>
        <dbReference type="Proteomes" id="UP000523007"/>
    </source>
</evidence>
<dbReference type="AlphaFoldDB" id="A0A7W7RMT9"/>
<organism evidence="2 3">
    <name type="scientific">Lipingzhangella halophila</name>
    <dbReference type="NCBI Taxonomy" id="1783352"/>
    <lineage>
        <taxon>Bacteria</taxon>
        <taxon>Bacillati</taxon>
        <taxon>Actinomycetota</taxon>
        <taxon>Actinomycetes</taxon>
        <taxon>Streptosporangiales</taxon>
        <taxon>Nocardiopsidaceae</taxon>
        <taxon>Lipingzhangella</taxon>
    </lineage>
</organism>
<dbReference type="EMBL" id="JACHJT010000002">
    <property type="protein sequence ID" value="MBB4934884.1"/>
    <property type="molecule type" value="Genomic_DNA"/>
</dbReference>
<comment type="caution">
    <text evidence="2">The sequence shown here is derived from an EMBL/GenBank/DDBJ whole genome shotgun (WGS) entry which is preliminary data.</text>
</comment>
<evidence type="ECO:0000313" key="2">
    <source>
        <dbReference type="EMBL" id="MBB4934884.1"/>
    </source>
</evidence>
<gene>
    <name evidence="2" type="ORF">F4561_005778</name>
</gene>
<protein>
    <submittedName>
        <fullName evidence="2">Uncharacterized protein</fullName>
    </submittedName>
</protein>
<feature type="region of interest" description="Disordered" evidence="1">
    <location>
        <begin position="1"/>
        <end position="23"/>
    </location>
</feature>
<keyword evidence="3" id="KW-1185">Reference proteome</keyword>
<dbReference type="RefSeq" id="WP_184584582.1">
    <property type="nucleotide sequence ID" value="NZ_JACHJT010000002.1"/>
</dbReference>
<name>A0A7W7RMT9_9ACTN</name>
<sequence length="50" mass="5335">MRLDTTRGGGTPTAIPEEDLAELPDLGPGFNDTLVWQQEVARLALAGLDI</sequence>
<dbReference type="Proteomes" id="UP000523007">
    <property type="component" value="Unassembled WGS sequence"/>
</dbReference>
<proteinExistence type="predicted"/>
<accession>A0A7W7RMT9</accession>
<evidence type="ECO:0000256" key="1">
    <source>
        <dbReference type="SAM" id="MobiDB-lite"/>
    </source>
</evidence>
<reference evidence="2 3" key="1">
    <citation type="submission" date="2020-08" db="EMBL/GenBank/DDBJ databases">
        <title>Sequencing the genomes of 1000 actinobacteria strains.</title>
        <authorList>
            <person name="Klenk H.-P."/>
        </authorList>
    </citation>
    <scope>NUCLEOTIDE SEQUENCE [LARGE SCALE GENOMIC DNA]</scope>
    <source>
        <strain evidence="2 3">DSM 102030</strain>
    </source>
</reference>